<feature type="domain" description="DUF4469" evidence="1">
    <location>
        <begin position="135"/>
        <end position="218"/>
    </location>
</feature>
<accession>A0A1G6N503</accession>
<reference evidence="3 4" key="1">
    <citation type="submission" date="2016-09" db="EMBL/GenBank/DDBJ databases">
        <authorList>
            <person name="Capua I."/>
            <person name="De Benedictis P."/>
            <person name="Joannis T."/>
            <person name="Lombin L.H."/>
            <person name="Cattoli G."/>
        </authorList>
    </citation>
    <scope>NUCLEOTIDE SEQUENCE [LARGE SCALE GENOMIC DNA]</scope>
    <source>
        <strain evidence="3 4">A7P-90m</strain>
    </source>
</reference>
<dbReference type="CDD" id="cd13833">
    <property type="entry name" value="HU_IHF_like"/>
    <property type="match status" value="1"/>
</dbReference>
<dbReference type="InterPro" id="IPR027824">
    <property type="entry name" value="DUF4469"/>
</dbReference>
<dbReference type="Proteomes" id="UP000199452">
    <property type="component" value="Unassembled WGS sequence"/>
</dbReference>
<dbReference type="OrthoDB" id="1115271at2"/>
<sequence length="231" mass="25593">MPLRYALFENHLTSESDDFMAVVQFYESKTQDDVINLMISRGSTVTRAEALSVMEEYGLATEQLLKEGYGINTPLFNLSPSIQGVFNGSDDSFDRSRHTVRVNITPGLRIKGVVGSISVEKVKGATPKPDPEYLDDKGSGTRNDILTPGNIAVLKGSRLKYDEADPKQGIFFIASNGTETRVTTVSRNKPAEIDFLIPTLPQGEYSVEVRVLFKNTKELRIGWINSNLTVK</sequence>
<evidence type="ECO:0000259" key="2">
    <source>
        <dbReference type="Pfam" id="PF14848"/>
    </source>
</evidence>
<evidence type="ECO:0000313" key="3">
    <source>
        <dbReference type="EMBL" id="SDC62306.1"/>
    </source>
</evidence>
<dbReference type="RefSeq" id="WP_092438952.1">
    <property type="nucleotide sequence ID" value="NZ_FMYP01000040.1"/>
</dbReference>
<keyword evidence="4" id="KW-1185">Reference proteome</keyword>
<dbReference type="Pfam" id="PF14734">
    <property type="entry name" value="DUF4469"/>
    <property type="match status" value="1"/>
</dbReference>
<evidence type="ECO:0000313" key="4">
    <source>
        <dbReference type="Proteomes" id="UP000199452"/>
    </source>
</evidence>
<proteinExistence type="predicted"/>
<evidence type="ECO:0000259" key="1">
    <source>
        <dbReference type="Pfam" id="PF14734"/>
    </source>
</evidence>
<name>A0A1G6N503_9BACT</name>
<organism evidence="3 4">
    <name type="scientific">Williamwhitmania taraxaci</name>
    <dbReference type="NCBI Taxonomy" id="1640674"/>
    <lineage>
        <taxon>Bacteria</taxon>
        <taxon>Pseudomonadati</taxon>
        <taxon>Bacteroidota</taxon>
        <taxon>Bacteroidia</taxon>
        <taxon>Bacteroidales</taxon>
        <taxon>Williamwhitmaniaceae</taxon>
        <taxon>Williamwhitmania</taxon>
    </lineage>
</organism>
<gene>
    <name evidence="3" type="ORF">SAMN05216323_104020</name>
</gene>
<dbReference type="InterPro" id="IPR049893">
    <property type="entry name" value="Bvu_2165-like_IHF-HU-DNA_bdg"/>
</dbReference>
<dbReference type="EMBL" id="FMYP01000040">
    <property type="protein sequence ID" value="SDC62306.1"/>
    <property type="molecule type" value="Genomic_DNA"/>
</dbReference>
<protein>
    <submittedName>
        <fullName evidence="3">Uncharacterized protein</fullName>
    </submittedName>
</protein>
<feature type="domain" description="Bvu-2165-like IHF-HU-like DNA-binding" evidence="2">
    <location>
        <begin position="3"/>
        <end position="121"/>
    </location>
</feature>
<dbReference type="AlphaFoldDB" id="A0A1G6N503"/>
<dbReference type="Pfam" id="PF14848">
    <property type="entry name" value="HU-DNA_bdg"/>
    <property type="match status" value="1"/>
</dbReference>
<dbReference type="Gene3D" id="2.70.50.70">
    <property type="match status" value="1"/>
</dbReference>
<dbReference type="CDD" id="cd12843">
    <property type="entry name" value="Bvu_2165_C_like"/>
    <property type="match status" value="1"/>
</dbReference>